<dbReference type="Gene3D" id="3.40.140.10">
    <property type="entry name" value="Cytidine Deaminase, domain 2"/>
    <property type="match status" value="1"/>
</dbReference>
<keyword evidence="1" id="KW-0645">Protease</keyword>
<gene>
    <name evidence="7" type="ORF">CWE25_06400</name>
</gene>
<keyword evidence="5" id="KW-0482">Metalloprotease</keyword>
<evidence type="ECO:0000256" key="5">
    <source>
        <dbReference type="ARBA" id="ARBA00023049"/>
    </source>
</evidence>
<sequence length="161" mass="18286">MLVLTSDNSFFGRTTIYVSEGLIELWRTKRQLDRNANEAFGALIGSQSVSGNEVWLKECSIPQTMDYATRTSFSMCAPHHQTLVDSFYKRSNGELGYVGTWHTHPEPTPAPSSLDIADWHECTKRNPDRRLVFVIVGQVHICIFRMLKGSFTRICKEGIDD</sequence>
<dbReference type="AlphaFoldDB" id="A0A432Y8N0"/>
<accession>A0A432Y8N0</accession>
<keyword evidence="2" id="KW-0479">Metal-binding</keyword>
<dbReference type="GO" id="GO:0008237">
    <property type="term" value="F:metallopeptidase activity"/>
    <property type="evidence" value="ECO:0007669"/>
    <property type="project" value="UniProtKB-KW"/>
</dbReference>
<feature type="domain" description="JAB" evidence="6">
    <location>
        <begin position="33"/>
        <end position="138"/>
    </location>
</feature>
<dbReference type="Proteomes" id="UP000287330">
    <property type="component" value="Unassembled WGS sequence"/>
</dbReference>
<organism evidence="7 8">
    <name type="scientific">Idiomarina fontislapidosi</name>
    <dbReference type="NCBI Taxonomy" id="263723"/>
    <lineage>
        <taxon>Bacteria</taxon>
        <taxon>Pseudomonadati</taxon>
        <taxon>Pseudomonadota</taxon>
        <taxon>Gammaproteobacteria</taxon>
        <taxon>Alteromonadales</taxon>
        <taxon>Idiomarinaceae</taxon>
        <taxon>Idiomarina</taxon>
    </lineage>
</organism>
<name>A0A432Y8N0_9GAMM</name>
<evidence type="ECO:0000313" key="8">
    <source>
        <dbReference type="Proteomes" id="UP000287330"/>
    </source>
</evidence>
<dbReference type="RefSeq" id="WP_110574025.1">
    <property type="nucleotide sequence ID" value="NZ_PIPV01000003.1"/>
</dbReference>
<evidence type="ECO:0000256" key="2">
    <source>
        <dbReference type="ARBA" id="ARBA00022723"/>
    </source>
</evidence>
<comment type="caution">
    <text evidence="7">The sequence shown here is derived from an EMBL/GenBank/DDBJ whole genome shotgun (WGS) entry which is preliminary data.</text>
</comment>
<dbReference type="InterPro" id="IPR028090">
    <property type="entry name" value="JAB_dom_prok"/>
</dbReference>
<dbReference type="Pfam" id="PF14464">
    <property type="entry name" value="Prok-JAB"/>
    <property type="match status" value="1"/>
</dbReference>
<evidence type="ECO:0000256" key="4">
    <source>
        <dbReference type="ARBA" id="ARBA00022833"/>
    </source>
</evidence>
<dbReference type="GO" id="GO:0006508">
    <property type="term" value="P:proteolysis"/>
    <property type="evidence" value="ECO:0007669"/>
    <property type="project" value="UniProtKB-KW"/>
</dbReference>
<dbReference type="SUPFAM" id="SSF102712">
    <property type="entry name" value="JAB1/MPN domain"/>
    <property type="match status" value="1"/>
</dbReference>
<keyword evidence="3" id="KW-0378">Hydrolase</keyword>
<evidence type="ECO:0000313" key="7">
    <source>
        <dbReference type="EMBL" id="RUO57293.1"/>
    </source>
</evidence>
<dbReference type="EMBL" id="PIPV01000003">
    <property type="protein sequence ID" value="RUO57293.1"/>
    <property type="molecule type" value="Genomic_DNA"/>
</dbReference>
<dbReference type="GO" id="GO:0046872">
    <property type="term" value="F:metal ion binding"/>
    <property type="evidence" value="ECO:0007669"/>
    <property type="project" value="UniProtKB-KW"/>
</dbReference>
<dbReference type="OrthoDB" id="5470925at2"/>
<keyword evidence="8" id="KW-1185">Reference proteome</keyword>
<evidence type="ECO:0000256" key="1">
    <source>
        <dbReference type="ARBA" id="ARBA00022670"/>
    </source>
</evidence>
<evidence type="ECO:0000256" key="3">
    <source>
        <dbReference type="ARBA" id="ARBA00022801"/>
    </source>
</evidence>
<proteinExistence type="predicted"/>
<reference evidence="8" key="1">
    <citation type="journal article" date="2018" name="Front. Microbiol.">
        <title>Genome-Based Analysis Reveals the Taxonomy and Diversity of the Family Idiomarinaceae.</title>
        <authorList>
            <person name="Liu Y."/>
            <person name="Lai Q."/>
            <person name="Shao Z."/>
        </authorList>
    </citation>
    <scope>NUCLEOTIDE SEQUENCE [LARGE SCALE GENOMIC DNA]</scope>
    <source>
        <strain evidence="8">F23</strain>
    </source>
</reference>
<protein>
    <recommendedName>
        <fullName evidence="6">JAB domain-containing protein</fullName>
    </recommendedName>
</protein>
<evidence type="ECO:0000259" key="6">
    <source>
        <dbReference type="Pfam" id="PF14464"/>
    </source>
</evidence>
<keyword evidence="4" id="KW-0862">Zinc</keyword>